<dbReference type="EMBL" id="CADCXN010000085">
    <property type="protein sequence ID" value="CAA9891970.1"/>
    <property type="molecule type" value="Genomic_DNA"/>
</dbReference>
<evidence type="ECO:0000313" key="3">
    <source>
        <dbReference type="EMBL" id="CAA9891970.1"/>
    </source>
</evidence>
<keyword evidence="1" id="KW-1133">Transmembrane helix</keyword>
<dbReference type="PANTHER" id="PTHR38690:SF1">
    <property type="entry name" value="PROTEASE"/>
    <property type="match status" value="1"/>
</dbReference>
<keyword evidence="4" id="KW-1185">Reference proteome</keyword>
<protein>
    <recommendedName>
        <fullName evidence="2">YhdP central domain-containing protein</fullName>
    </recommendedName>
</protein>
<name>A0A8S0WKH1_9GAMM</name>
<proteinExistence type="predicted"/>
<feature type="transmembrane region" description="Helical" evidence="1">
    <location>
        <begin position="12"/>
        <end position="31"/>
    </location>
</feature>
<organism evidence="3 4">
    <name type="scientific">Candidatus Methylobacter favarea</name>
    <dbReference type="NCBI Taxonomy" id="2707345"/>
    <lineage>
        <taxon>Bacteria</taxon>
        <taxon>Pseudomonadati</taxon>
        <taxon>Pseudomonadota</taxon>
        <taxon>Gammaproteobacteria</taxon>
        <taxon>Methylococcales</taxon>
        <taxon>Methylococcaceae</taxon>
        <taxon>Methylobacter</taxon>
    </lineage>
</organism>
<evidence type="ECO:0000259" key="2">
    <source>
        <dbReference type="Pfam" id="PF13116"/>
    </source>
</evidence>
<dbReference type="InterPro" id="IPR011836">
    <property type="entry name" value="YhdP"/>
</dbReference>
<evidence type="ECO:0000256" key="1">
    <source>
        <dbReference type="SAM" id="Phobius"/>
    </source>
</evidence>
<dbReference type="Pfam" id="PF13116">
    <property type="entry name" value="YhdP"/>
    <property type="match status" value="1"/>
</dbReference>
<keyword evidence="1" id="KW-0812">Transmembrane</keyword>
<gene>
    <name evidence="3" type="ORF">METHB2_540016</name>
</gene>
<reference evidence="3 4" key="1">
    <citation type="submission" date="2020-02" db="EMBL/GenBank/DDBJ databases">
        <authorList>
            <person name="Hogendoorn C."/>
        </authorList>
    </citation>
    <scope>NUCLEOTIDE SEQUENCE [LARGE SCALE GENOMIC DNA]</scope>
    <source>
        <strain evidence="3">METHB21</strain>
    </source>
</reference>
<feature type="domain" description="YhdP central" evidence="2">
    <location>
        <begin position="7"/>
        <end position="1245"/>
    </location>
</feature>
<dbReference type="RefSeq" id="WP_174626775.1">
    <property type="nucleotide sequence ID" value="NZ_CADCXN010000085.1"/>
</dbReference>
<comment type="caution">
    <text evidence="3">The sequence shown here is derived from an EMBL/GenBank/DDBJ whole genome shotgun (WGS) entry which is preliminary data.</text>
</comment>
<keyword evidence="1" id="KW-0472">Membrane</keyword>
<accession>A0A8S0WKH1</accession>
<dbReference type="NCBIfam" id="TIGR02099">
    <property type="entry name" value="YhdP family protein"/>
    <property type="match status" value="1"/>
</dbReference>
<dbReference type="Proteomes" id="UP000494216">
    <property type="component" value="Unassembled WGS sequence"/>
</dbReference>
<evidence type="ECO:0000313" key="4">
    <source>
        <dbReference type="Proteomes" id="UP000494216"/>
    </source>
</evidence>
<dbReference type="InterPro" id="IPR025263">
    <property type="entry name" value="YhdP_central"/>
</dbReference>
<dbReference type="PANTHER" id="PTHR38690">
    <property type="entry name" value="PROTEASE-RELATED"/>
    <property type="match status" value="1"/>
</dbReference>
<sequence length="1281" mass="140910">MIRHVARATRHLIFWSLIAAAIGLTGVRLLVAGIEGYKADLAAAISERVGAPVKIGRLGAKIRGFSPELVLRDIAVLAAIKGAKSPIQLEEIRLGIDLLDMLVSRDLLASSWITLVGAKLSIKHKPDGSFVIAGLKAGGAQPLWLLQGSKYEVLQSEIIWQDEKRKGRPLKFEAVDLAIINNNQRHQVNMLMKLPKKYGNALRISMDFNGNAFEPSSVQGAVFIEGKNIKLPELMATDLPFAMTISSGTGDFKVWSMWRYSQPVSVRGEAQLQQLKFIRPDNNTFPVNQLKTRFHWSLTDRQWQLDIKDFLLETADRKWPLAAFSVSANRAEDKAPHKLSLFAKQLDLQQASQLLQFFAPLSKEQSEFLTQAHIKGLLENFSLFADRDEKSFTVNGKFSRISVASMSSFPGIENLSGRIKGSNNQGLLRVVSEDAVIIFPDLFRKPLPVNTLEGALVWRQNEDDWTLTSQLIELDAPGFQSKNRMRVKIPKTDGKLFMDLQSSFVSDDIKGISRYVPAGIMKEKVVNWLDHAFVNGRVTSGGMLISGNLEDFPFTGGEGVFETLFDVEQLELVYHPQWPAVTDMAAEVLFSQNSLKVDIHQGQAHKALIRQAEVTIPSLGKSKHVLVQGEIEGEIGYISGFMQQTPLNSSVDALLDAIVPEGGTRIAVAMKLPLSAEARTKVDGVAKLHNAGLKVKALDVSVSRIEGELKFNEHGVFSDTIRARALKQPIRINISSSANQATVNIAGNVEVSEVQEQFKIPVLQKAEGTTDYKLRLALPYGDNSPELHLESTLFGVALDLPGTLAKTAMQTALSTLSIGLSDRFLVPVLLNYGNKLKAAVKFNVKQQIIDSGDVLIGTGNVSQRQESGLKLEINHAPLALQDWLSLAVARDKSSETGAGIPIREIKIQTDQALWKKTALGRFDLTLKREGNDWAGDVSSSFAKGKIRIPVNLKGTDSINLNMDWLDLFALKQVKFQDDAPEPAAAPEFLPLVNISSHKTLWQSVDLGQLMLTTERIPAGIIFKNMELAGADQKLTLSGDWQVNGIHSETHARGHLEIPRAGRLFTQLGITNDLMETKAAIDFTVAWKGAPYQFSLADLKGQVDATLRNGRILSIEPGFGRLLGMLALAQWIKRLQLDFSDVYEEGLTFNSIKGRFDLADGKAITHNLVIDAVPAKITIIGDTDLVNGTVDHIVNVSPKGAEAVPIAGTIMGKVAALIARSLTGDEQEGFFFGSQYLVKGGWGDAQIIPLHENEGLLQKTWHGLTDFAWLKQQKNNNTRETQ</sequence>